<protein>
    <recommendedName>
        <fullName evidence="4">Fimbrial assembly family protein</fullName>
    </recommendedName>
</protein>
<dbReference type="STRING" id="1322246.BN4_12174"/>
<keyword evidence="1" id="KW-1133">Transmembrane helix</keyword>
<dbReference type="Proteomes" id="UP000011724">
    <property type="component" value="Chromosome"/>
</dbReference>
<organism evidence="2 3">
    <name type="scientific">Pseudodesulfovibrio piezophilus (strain DSM 21447 / JCM 15486 / C1TLV30)</name>
    <name type="common">Desulfovibrio piezophilus</name>
    <dbReference type="NCBI Taxonomy" id="1322246"/>
    <lineage>
        <taxon>Bacteria</taxon>
        <taxon>Pseudomonadati</taxon>
        <taxon>Thermodesulfobacteriota</taxon>
        <taxon>Desulfovibrionia</taxon>
        <taxon>Desulfovibrionales</taxon>
        <taxon>Desulfovibrionaceae</taxon>
    </lineage>
</organism>
<evidence type="ECO:0000313" key="3">
    <source>
        <dbReference type="Proteomes" id="UP000011724"/>
    </source>
</evidence>
<reference evidence="2 3" key="1">
    <citation type="journal article" date="2013" name="PLoS ONE">
        <title>The first genomic and proteomic characterization of a deep-sea sulfate reducer: insights into the piezophilic lifestyle of Desulfovibrio piezophilus.</title>
        <authorList>
            <person name="Pradel N."/>
            <person name="Ji B."/>
            <person name="Gimenez G."/>
            <person name="Talla E."/>
            <person name="Lenoble P."/>
            <person name="Garel M."/>
            <person name="Tamburini C."/>
            <person name="Fourquet P."/>
            <person name="Lebrun R."/>
            <person name="Bertin P."/>
            <person name="Denis Y."/>
            <person name="Pophillat M."/>
            <person name="Barbe V."/>
            <person name="Ollivier B."/>
            <person name="Dolla A."/>
        </authorList>
    </citation>
    <scope>NUCLEOTIDE SEQUENCE [LARGE SCALE GENOMIC DNA]</scope>
    <source>
        <strain evidence="3">DSM 10523 / SB164P1</strain>
    </source>
</reference>
<dbReference type="RefSeq" id="WP_015415453.1">
    <property type="nucleotide sequence ID" value="NC_020409.1"/>
</dbReference>
<dbReference type="BioCyc" id="DPIE1322246:BN4_RS10930-MONOMER"/>
<evidence type="ECO:0000256" key="1">
    <source>
        <dbReference type="SAM" id="Phobius"/>
    </source>
</evidence>
<proteinExistence type="predicted"/>
<sequence length="165" mass="18603">MKKQPPVYFWSFWPRESQKRFFRMILLGTIVSVLSISIGLKLFSGSLEQRIAESKEQYGRVVPIVQDIKALRAQQGALTHLSVEDATWAIIDDLVIEKNLTSIRSTVVDDDIKGIQVTFSGLSLNKLTSFMVALRDRASLQTPSCILTRNPDDPRLADAHFVLAR</sequence>
<dbReference type="eggNOG" id="ENOG503181W">
    <property type="taxonomic scope" value="Bacteria"/>
</dbReference>
<dbReference type="KEGG" id="dpi:BN4_12174"/>
<keyword evidence="3" id="KW-1185">Reference proteome</keyword>
<keyword evidence="1" id="KW-0472">Membrane</keyword>
<dbReference type="HOGENOM" id="CLU_1608206_0_0_7"/>
<feature type="transmembrane region" description="Helical" evidence="1">
    <location>
        <begin position="21"/>
        <end position="43"/>
    </location>
</feature>
<accession>M1WRA2</accession>
<evidence type="ECO:0000313" key="2">
    <source>
        <dbReference type="EMBL" id="CCH49409.1"/>
    </source>
</evidence>
<keyword evidence="1" id="KW-0812">Transmembrane</keyword>
<dbReference type="OrthoDB" id="5458418at2"/>
<reference evidence="3" key="2">
    <citation type="journal article" date="2013" name="Stand. Genomic Sci.">
        <title>Complete genome sequence of Desulfocapsa sulfexigens, a marine deltaproteobacterium specialized in disproportionating inorganic sulfur compounds.</title>
        <authorList>
            <person name="Finster K.W."/>
            <person name="Kjeldsen K.U."/>
            <person name="Kube M."/>
            <person name="Reinhardt R."/>
            <person name="Mussmann M."/>
            <person name="Amann R."/>
            <person name="Schreiber L."/>
        </authorList>
    </citation>
    <scope>NUCLEOTIDE SEQUENCE [LARGE SCALE GENOMIC DNA]</scope>
    <source>
        <strain evidence="3">DSM 10523 / SB164P1</strain>
    </source>
</reference>
<name>M1WRA2_PSEP2</name>
<dbReference type="AlphaFoldDB" id="M1WRA2"/>
<dbReference type="PATRIC" id="fig|879567.3.peg.2321"/>
<evidence type="ECO:0008006" key="4">
    <source>
        <dbReference type="Google" id="ProtNLM"/>
    </source>
</evidence>
<gene>
    <name evidence="2" type="ordered locus">BN4_12174</name>
</gene>
<dbReference type="EMBL" id="FO203427">
    <property type="protein sequence ID" value="CCH49409.1"/>
    <property type="molecule type" value="Genomic_DNA"/>
</dbReference>